<feature type="compositionally biased region" description="Polar residues" evidence="1">
    <location>
        <begin position="263"/>
        <end position="273"/>
    </location>
</feature>
<dbReference type="SUPFAM" id="SSF56112">
    <property type="entry name" value="Protein kinase-like (PK-like)"/>
    <property type="match status" value="1"/>
</dbReference>
<feature type="region of interest" description="Disordered" evidence="1">
    <location>
        <begin position="196"/>
        <end position="228"/>
    </location>
</feature>
<reference evidence="2 3" key="1">
    <citation type="submission" date="2017-06" db="EMBL/GenBank/DDBJ databases">
        <title>Comparative genomic analysis of Ambrosia Fusariam Clade fungi.</title>
        <authorList>
            <person name="Stajich J.E."/>
            <person name="Carrillo J."/>
            <person name="Kijimoto T."/>
            <person name="Eskalen A."/>
            <person name="O'Donnell K."/>
            <person name="Kasson M."/>
        </authorList>
    </citation>
    <scope>NUCLEOTIDE SEQUENCE [LARGE SCALE GENOMIC DNA]</scope>
    <source>
        <strain evidence="2 3">NRRL62584</strain>
    </source>
</reference>
<feature type="region of interest" description="Disordered" evidence="1">
    <location>
        <begin position="441"/>
        <end position="483"/>
    </location>
</feature>
<dbReference type="InterPro" id="IPR011009">
    <property type="entry name" value="Kinase-like_dom_sf"/>
</dbReference>
<feature type="compositionally biased region" description="Acidic residues" evidence="1">
    <location>
        <begin position="207"/>
        <end position="217"/>
    </location>
</feature>
<organism evidence="2 3">
    <name type="scientific">Fusarium duplospermum</name>
    <dbReference type="NCBI Taxonomy" id="1325734"/>
    <lineage>
        <taxon>Eukaryota</taxon>
        <taxon>Fungi</taxon>
        <taxon>Dikarya</taxon>
        <taxon>Ascomycota</taxon>
        <taxon>Pezizomycotina</taxon>
        <taxon>Sordariomycetes</taxon>
        <taxon>Hypocreomycetidae</taxon>
        <taxon>Hypocreales</taxon>
        <taxon>Nectriaceae</taxon>
        <taxon>Fusarium</taxon>
        <taxon>Fusarium solani species complex</taxon>
    </lineage>
</organism>
<keyword evidence="3" id="KW-1185">Reference proteome</keyword>
<accession>A0A428NM39</accession>
<feature type="compositionally biased region" description="Basic and acidic residues" evidence="1">
    <location>
        <begin position="441"/>
        <end position="469"/>
    </location>
</feature>
<gene>
    <name evidence="2" type="ORF">CEP54_015698</name>
</gene>
<sequence>MNLISKRRKPFLYAQRSPKDSVGPCLGTLPAGRIGRVQCWEAVGDARREFTKELKIKIINYLEQNNDKVQDSGNIIDLSLFMLGRSTTQAKPTVMFVSEDKKARKEAFNMIKDSNILKAYPGFELGHIPLTAEFENLKFLALTDASLSSRLEGRRLFFYPKTGSEETPQTATAGGVVSYQGKRMLLTVNHFLEPTQPSVTHSFMPSSEEDDDSDDEREITGLGDFDDEDEDHLIEITSQGSITPDFEISDVDGSRSGNDERSGISSESTMDVPNNITTIQERLERLEQNQPTTHPVGAMKQQCTQAGKVILRSQELDYSLIEIDHSLMGLDDLDNTIELGDVSQIEPGCRDAAVKATTPEGGIVGGALSGTPSYVRLPQSKAYVEVYLARFNRPLVPGDCGSWVRDAVTGRPFGHVFAGSPTSGLTMIMPAHHVFDDARKGLESQSRGRETKPVREVAGEVEKERDRDQGTQCQPTSSEIASEKAIRDGQKFIHKFTRNLTATIDAENSQGLTLTPSLPKAEPPSYIIDPTWFWRTAAWLSSRKLHHLHTRGPNSSDWVQGHQCHRDLSPENILWFSKPSDRVNGNHLSITDFGRAYPRAGWRDKDILDIDSHGGQTYGELLRGGLRAPHNLLMPAGSLPGNVYGDIQLRNIFHEWEKSLLDVRVKLAYIGAAEGAGIYPSPGCSANPSGRISSVNSQYGIWPLDAVYGRALIWSFNGIRGRGDYSSKRKKEISKQENPLGGGFGACFLDQIEKSRWPTLEPRRPMDARPPNMSDFILNYMWTDLGARSVAQQPKPPAPPMGIYWKGPSSRTKEDRDHIILVDDFGSIKLHMDKVGKAARVVSFLANDYGIDLSFPSNSIDPLKYSWSTAIGLEIQKTQTVEGMRNTRNCLSDLQMAGRDDTGVVKSTSIFVFVDGTWRGHRADDVIEHNLRRLIEAQAPSSALMFQFILGADPLLHLDDEYIEVHELGECDVLDTKHCDPHVLGIVIGVPSNEIWEMGYNTWSEATLRVNRTEERASRMPRNRYGKNGGVWW</sequence>
<dbReference type="Gene3D" id="1.10.510.10">
    <property type="entry name" value="Transferase(Phosphotransferase) domain 1"/>
    <property type="match status" value="1"/>
</dbReference>
<evidence type="ECO:0008006" key="4">
    <source>
        <dbReference type="Google" id="ProtNLM"/>
    </source>
</evidence>
<evidence type="ECO:0000256" key="1">
    <source>
        <dbReference type="SAM" id="MobiDB-lite"/>
    </source>
</evidence>
<comment type="caution">
    <text evidence="2">The sequence shown here is derived from an EMBL/GenBank/DDBJ whole genome shotgun (WGS) entry which is preliminary data.</text>
</comment>
<evidence type="ECO:0000313" key="2">
    <source>
        <dbReference type="EMBL" id="RSL41836.1"/>
    </source>
</evidence>
<feature type="compositionally biased region" description="Polar residues" evidence="1">
    <location>
        <begin position="196"/>
        <end position="205"/>
    </location>
</feature>
<dbReference type="EMBL" id="NKCI01000396">
    <property type="protein sequence ID" value="RSL41836.1"/>
    <property type="molecule type" value="Genomic_DNA"/>
</dbReference>
<feature type="region of interest" description="Disordered" evidence="1">
    <location>
        <begin position="240"/>
        <end position="273"/>
    </location>
</feature>
<dbReference type="OrthoDB" id="409136at2759"/>
<dbReference type="Proteomes" id="UP000288168">
    <property type="component" value="Unassembled WGS sequence"/>
</dbReference>
<dbReference type="AlphaFoldDB" id="A0A428NM39"/>
<name>A0A428NM39_9HYPO</name>
<protein>
    <recommendedName>
        <fullName evidence="4">Protein kinase domain-containing protein</fullName>
    </recommendedName>
</protein>
<dbReference type="STRING" id="1325734.A0A428NM39"/>
<evidence type="ECO:0000313" key="3">
    <source>
        <dbReference type="Proteomes" id="UP000288168"/>
    </source>
</evidence>
<feature type="compositionally biased region" description="Polar residues" evidence="1">
    <location>
        <begin position="470"/>
        <end position="480"/>
    </location>
</feature>
<proteinExistence type="predicted"/>